<feature type="region of interest" description="Disordered" evidence="6">
    <location>
        <begin position="764"/>
        <end position="786"/>
    </location>
</feature>
<dbReference type="Gene3D" id="1.10.3260.10">
    <property type="entry name" value="DNA ligase, ATP-dependent, N-terminal domain"/>
    <property type="match status" value="1"/>
</dbReference>
<keyword evidence="3" id="KW-0547">Nucleotide-binding</keyword>
<evidence type="ECO:0000256" key="2">
    <source>
        <dbReference type="ARBA" id="ARBA00022598"/>
    </source>
</evidence>
<dbReference type="PANTHER" id="PTHR45997">
    <property type="entry name" value="DNA LIGASE 4"/>
    <property type="match status" value="1"/>
</dbReference>
<dbReference type="AlphaFoldDB" id="A0A9P3GA43"/>
<keyword evidence="4" id="KW-0067">ATP-binding</keyword>
<proteinExistence type="inferred from homology"/>
<gene>
    <name evidence="8" type="ORF">PsYK624_072500</name>
</gene>
<dbReference type="GO" id="GO:0006297">
    <property type="term" value="P:nucleotide-excision repair, DNA gap filling"/>
    <property type="evidence" value="ECO:0007669"/>
    <property type="project" value="TreeGrafter"/>
</dbReference>
<dbReference type="PROSITE" id="PS50160">
    <property type="entry name" value="DNA_LIGASE_A3"/>
    <property type="match status" value="1"/>
</dbReference>
<evidence type="ECO:0000256" key="1">
    <source>
        <dbReference type="ARBA" id="ARBA00007572"/>
    </source>
</evidence>
<sequence>MTDSSSPREIPFDFFVSLCKAFADAAPKRATLTKNQPKNQVSHYVRTLTNWVQHLQEKHASLPDGTAATLLLFLFPEEDVSRKYGMQETRLAGYVADILGVSTDRDSRGASLRRWDEAGTAGCLGQEVRLLMECASSNEAETRCLNDISTLLTELASSSAYSSSSVRAPPASRRKPREILRDLYAPASPLSAAIITQIILKDLRPILYPLKETHYRAQLLEYNSKAVCMLTKEQAMKVWDPTGKLSQAARMCASIEEAVAAYEHPEGLLQPKIGVPVPIPKCIKGKGCKDSLNVLKEASKVWIETKYDGERAQIHVEVDDTGRSKITIFSKSKRDSTMDRYATHSIIRDALGLPDPFEGGGDSTITPRIKRNVIIEAEMVAYSDTTRKVDEFWRIRSLIASTAIGVRGASYKKAQPHDDCSQSSLLSNASDDGARRLALVFFDVLLVDDECLLYAPYWRRRARLEALIVPRPGYAMLAERVPVVMQSREEANLALREVFARLQGEREEGAVLKADESRYNDWKLRWVKLKADYIPGYGDCLDLVVLGAGWEKDRARELLVSPEVYTTFYIGALSNVAVIEADPTTRPNFQIVFTCSYGLDRKQLEEFNFLAKNSDPVNYSAATSKHMSLLPYSFKLNPGLAPPSVMLPQPILAEFYGGGFTKAPRSKYYELRWPRMTKFYRASERSWRDGNSLEEFQRIAREAVGRDRPHKDVDDFCKGLWGKVQSPSVHHPEKRKEREEDWLEKLERADGKIKLKARKLDFHATADRSRAEKHEMPAPAATPQKQKMRAFGSVTNVLPTPLVSADKGRPNEVLLPTPKPTAGRPRRTIAASNRENSAKIPSIMATVAQEQAQTPEAHANPTPATSNSDVFAPPTPPSSNPGLSPASVDQSFPTGPCTLRAFLQHAAVYLARDTRLRRPRWRAPSSTVVPFGHQLNTIDALLIACAWDSAHEVEWAKFGVVFVDDSDTTYAWMDVVSRPLLEKRATLVHAGRPLGKPIFILGLSMMHVDRLEEEVPVLERAICRFG</sequence>
<evidence type="ECO:0000256" key="6">
    <source>
        <dbReference type="SAM" id="MobiDB-lite"/>
    </source>
</evidence>
<evidence type="ECO:0000313" key="9">
    <source>
        <dbReference type="Proteomes" id="UP000703269"/>
    </source>
</evidence>
<evidence type="ECO:0000256" key="3">
    <source>
        <dbReference type="ARBA" id="ARBA00022741"/>
    </source>
</evidence>
<evidence type="ECO:0000256" key="5">
    <source>
        <dbReference type="ARBA" id="ARBA00023242"/>
    </source>
</evidence>
<dbReference type="Proteomes" id="UP000703269">
    <property type="component" value="Unassembled WGS sequence"/>
</dbReference>
<evidence type="ECO:0000313" key="8">
    <source>
        <dbReference type="EMBL" id="GJE91101.1"/>
    </source>
</evidence>
<keyword evidence="9" id="KW-1185">Reference proteome</keyword>
<evidence type="ECO:0000256" key="4">
    <source>
        <dbReference type="ARBA" id="ARBA00022840"/>
    </source>
</evidence>
<dbReference type="GO" id="GO:0005524">
    <property type="term" value="F:ATP binding"/>
    <property type="evidence" value="ECO:0007669"/>
    <property type="project" value="UniProtKB-KW"/>
</dbReference>
<dbReference type="EMBL" id="BPQB01000019">
    <property type="protein sequence ID" value="GJE91101.1"/>
    <property type="molecule type" value="Genomic_DNA"/>
</dbReference>
<name>A0A9P3GA43_9APHY</name>
<dbReference type="Pfam" id="PF01068">
    <property type="entry name" value="DNA_ligase_A_M"/>
    <property type="match status" value="1"/>
</dbReference>
<dbReference type="InterPro" id="IPR012308">
    <property type="entry name" value="DNA_ligase_ATP-dep_N"/>
</dbReference>
<keyword evidence="5" id="KW-0539">Nucleus</keyword>
<dbReference type="InterPro" id="IPR029710">
    <property type="entry name" value="LIG4"/>
</dbReference>
<dbReference type="GO" id="GO:0003677">
    <property type="term" value="F:DNA binding"/>
    <property type="evidence" value="ECO:0007669"/>
    <property type="project" value="InterPro"/>
</dbReference>
<dbReference type="InterPro" id="IPR016059">
    <property type="entry name" value="DNA_ligase_ATP-dep_CS"/>
</dbReference>
<dbReference type="PROSITE" id="PS00697">
    <property type="entry name" value="DNA_LIGASE_A1"/>
    <property type="match status" value="1"/>
</dbReference>
<dbReference type="OrthoDB" id="7482721at2759"/>
<comment type="caution">
    <text evidence="8">The sequence shown here is derived from an EMBL/GenBank/DDBJ whole genome shotgun (WGS) entry which is preliminary data.</text>
</comment>
<reference evidence="8 9" key="1">
    <citation type="submission" date="2021-08" db="EMBL/GenBank/DDBJ databases">
        <title>Draft Genome Sequence of Phanerochaete sordida strain YK-624.</title>
        <authorList>
            <person name="Mori T."/>
            <person name="Dohra H."/>
            <person name="Suzuki T."/>
            <person name="Kawagishi H."/>
            <person name="Hirai H."/>
        </authorList>
    </citation>
    <scope>NUCLEOTIDE SEQUENCE [LARGE SCALE GENOMIC DNA]</scope>
    <source>
        <strain evidence="8 9">YK-624</strain>
    </source>
</reference>
<feature type="domain" description="ATP-dependent DNA ligase family profile" evidence="7">
    <location>
        <begin position="430"/>
        <end position="574"/>
    </location>
</feature>
<dbReference type="GO" id="GO:0006310">
    <property type="term" value="P:DNA recombination"/>
    <property type="evidence" value="ECO:0007669"/>
    <property type="project" value="InterPro"/>
</dbReference>
<evidence type="ECO:0000259" key="7">
    <source>
        <dbReference type="PROSITE" id="PS50160"/>
    </source>
</evidence>
<organism evidence="8 9">
    <name type="scientific">Phanerochaete sordida</name>
    <dbReference type="NCBI Taxonomy" id="48140"/>
    <lineage>
        <taxon>Eukaryota</taxon>
        <taxon>Fungi</taxon>
        <taxon>Dikarya</taxon>
        <taxon>Basidiomycota</taxon>
        <taxon>Agaricomycotina</taxon>
        <taxon>Agaricomycetes</taxon>
        <taxon>Polyporales</taxon>
        <taxon>Phanerochaetaceae</taxon>
        <taxon>Phanerochaete</taxon>
    </lineage>
</organism>
<dbReference type="InterPro" id="IPR012340">
    <property type="entry name" value="NA-bd_OB-fold"/>
</dbReference>
<feature type="compositionally biased region" description="Basic and acidic residues" evidence="6">
    <location>
        <begin position="764"/>
        <end position="776"/>
    </location>
</feature>
<dbReference type="GO" id="GO:0006303">
    <property type="term" value="P:double-strand break repair via nonhomologous end joining"/>
    <property type="evidence" value="ECO:0007669"/>
    <property type="project" value="TreeGrafter"/>
</dbReference>
<accession>A0A9P3GA43</accession>
<dbReference type="GO" id="GO:0003910">
    <property type="term" value="F:DNA ligase (ATP) activity"/>
    <property type="evidence" value="ECO:0007669"/>
    <property type="project" value="InterPro"/>
</dbReference>
<comment type="similarity">
    <text evidence="1">Belongs to the ATP-dependent DNA ligase family.</text>
</comment>
<feature type="region of interest" description="Disordered" evidence="6">
    <location>
        <begin position="849"/>
        <end position="890"/>
    </location>
</feature>
<dbReference type="PANTHER" id="PTHR45997:SF2">
    <property type="entry name" value="ATP DEPENDENT DNA LIGASE DOMAIN PROTEIN (AFU_ORTHOLOGUE AFUA_5G02430)"/>
    <property type="match status" value="1"/>
</dbReference>
<dbReference type="SUPFAM" id="SSF56091">
    <property type="entry name" value="DNA ligase/mRNA capping enzyme, catalytic domain"/>
    <property type="match status" value="1"/>
</dbReference>
<dbReference type="PROSITE" id="PS00333">
    <property type="entry name" value="DNA_LIGASE_A2"/>
    <property type="match status" value="1"/>
</dbReference>
<dbReference type="Pfam" id="PF04675">
    <property type="entry name" value="DNA_ligase_A_N"/>
    <property type="match status" value="1"/>
</dbReference>
<feature type="region of interest" description="Disordered" evidence="6">
    <location>
        <begin position="801"/>
        <end position="835"/>
    </location>
</feature>
<dbReference type="InterPro" id="IPR036599">
    <property type="entry name" value="DNA_ligase_N_sf"/>
</dbReference>
<dbReference type="Gene3D" id="2.40.50.140">
    <property type="entry name" value="Nucleic acid-binding proteins"/>
    <property type="match status" value="1"/>
</dbReference>
<dbReference type="GO" id="GO:0032807">
    <property type="term" value="C:DNA ligase IV complex"/>
    <property type="evidence" value="ECO:0007669"/>
    <property type="project" value="TreeGrafter"/>
</dbReference>
<dbReference type="InterPro" id="IPR012310">
    <property type="entry name" value="DNA_ligase_ATP-dep_cent"/>
</dbReference>
<dbReference type="Gene3D" id="3.30.470.30">
    <property type="entry name" value="DNA ligase/mRNA capping enzyme"/>
    <property type="match status" value="1"/>
</dbReference>
<keyword evidence="2 8" id="KW-0436">Ligase</keyword>
<protein>
    <submittedName>
        <fullName evidence="8">DNA ligase 4-like protein</fullName>
    </submittedName>
</protein>